<evidence type="ECO:0000256" key="2">
    <source>
        <dbReference type="ARBA" id="ARBA00013191"/>
    </source>
</evidence>
<dbReference type="GO" id="GO:0006633">
    <property type="term" value="P:fatty acid biosynthetic process"/>
    <property type="evidence" value="ECO:0007669"/>
    <property type="project" value="TreeGrafter"/>
</dbReference>
<protein>
    <recommendedName>
        <fullName evidence="2">beta-ketoacyl-[acyl-carrier-protein] synthase I</fullName>
        <ecNumber evidence="2">2.3.1.41</ecNumber>
    </recommendedName>
</protein>
<dbReference type="EMBL" id="PNBA02000016">
    <property type="protein sequence ID" value="KAG6397139.1"/>
    <property type="molecule type" value="Genomic_DNA"/>
</dbReference>
<dbReference type="InterPro" id="IPR016039">
    <property type="entry name" value="Thiolase-like"/>
</dbReference>
<accession>A0A8X8ZAQ1</accession>
<dbReference type="InterPro" id="IPR014030">
    <property type="entry name" value="Ketoacyl_synth_N"/>
</dbReference>
<comment type="similarity">
    <text evidence="1 4">Belongs to the thiolase-like superfamily. Beta-ketoacyl-ACP synthases family.</text>
</comment>
<dbReference type="Gene3D" id="3.40.47.10">
    <property type="match status" value="3"/>
</dbReference>
<comment type="caution">
    <text evidence="7">The sequence shown here is derived from an EMBL/GenBank/DDBJ whole genome shotgun (WGS) entry which is preliminary data.</text>
</comment>
<name>A0A8X8ZAQ1_SALSN</name>
<feature type="domain" description="Beta-ketoacyl synthase-like N-terminal" evidence="5">
    <location>
        <begin position="3"/>
        <end position="64"/>
    </location>
</feature>
<evidence type="ECO:0000313" key="7">
    <source>
        <dbReference type="EMBL" id="KAG6397139.1"/>
    </source>
</evidence>
<dbReference type="GO" id="GO:0004315">
    <property type="term" value="F:3-oxoacyl-[acyl-carrier-protein] synthase activity"/>
    <property type="evidence" value="ECO:0007669"/>
    <property type="project" value="UniProtKB-EC"/>
</dbReference>
<evidence type="ECO:0000313" key="8">
    <source>
        <dbReference type="Proteomes" id="UP000298416"/>
    </source>
</evidence>
<dbReference type="Pfam" id="PF00109">
    <property type="entry name" value="ketoacyl-synt"/>
    <property type="match status" value="2"/>
</dbReference>
<reference evidence="7" key="2">
    <citation type="submission" date="2020-08" db="EMBL/GenBank/DDBJ databases">
        <title>Plant Genome Project.</title>
        <authorList>
            <person name="Zhang R.-G."/>
        </authorList>
    </citation>
    <scope>NUCLEOTIDE SEQUENCE</scope>
    <source>
        <strain evidence="7">Huo1</strain>
        <tissue evidence="7">Leaf</tissue>
    </source>
</reference>
<dbReference type="EC" id="2.3.1.41" evidence="2"/>
<evidence type="ECO:0000259" key="6">
    <source>
        <dbReference type="Pfam" id="PF02801"/>
    </source>
</evidence>
<dbReference type="Pfam" id="PF02801">
    <property type="entry name" value="Ketoacyl-synt_C"/>
    <property type="match status" value="1"/>
</dbReference>
<dbReference type="PANTHER" id="PTHR11712:SF330">
    <property type="entry name" value="BETA-KETOACYL-[ACYL-CARRIER-PROTEIN] SYNTHASE I"/>
    <property type="match status" value="1"/>
</dbReference>
<organism evidence="7">
    <name type="scientific">Salvia splendens</name>
    <name type="common">Scarlet sage</name>
    <dbReference type="NCBI Taxonomy" id="180675"/>
    <lineage>
        <taxon>Eukaryota</taxon>
        <taxon>Viridiplantae</taxon>
        <taxon>Streptophyta</taxon>
        <taxon>Embryophyta</taxon>
        <taxon>Tracheophyta</taxon>
        <taxon>Spermatophyta</taxon>
        <taxon>Magnoliopsida</taxon>
        <taxon>eudicotyledons</taxon>
        <taxon>Gunneridae</taxon>
        <taxon>Pentapetalae</taxon>
        <taxon>asterids</taxon>
        <taxon>lamiids</taxon>
        <taxon>Lamiales</taxon>
        <taxon>Lamiaceae</taxon>
        <taxon>Nepetoideae</taxon>
        <taxon>Mentheae</taxon>
        <taxon>Salviinae</taxon>
        <taxon>Salvia</taxon>
        <taxon>Salvia subgen. Calosphace</taxon>
        <taxon>core Calosphace</taxon>
    </lineage>
</organism>
<evidence type="ECO:0000259" key="5">
    <source>
        <dbReference type="Pfam" id="PF00109"/>
    </source>
</evidence>
<keyword evidence="8" id="KW-1185">Reference proteome</keyword>
<reference evidence="7" key="1">
    <citation type="submission" date="2018-01" db="EMBL/GenBank/DDBJ databases">
        <authorList>
            <person name="Mao J.F."/>
        </authorList>
    </citation>
    <scope>NUCLEOTIDE SEQUENCE</scope>
    <source>
        <strain evidence="7">Huo1</strain>
        <tissue evidence="7">Leaf</tissue>
    </source>
</reference>
<dbReference type="AlphaFoldDB" id="A0A8X8ZAQ1"/>
<feature type="domain" description="Beta-ketoacyl synthase-like N-terminal" evidence="5">
    <location>
        <begin position="176"/>
        <end position="338"/>
    </location>
</feature>
<sequence>MDAGLTGPTYSIAAACAIANYCFHAATNHIRRGDADVMVAGGTDAAVVPLGLGGCIACRALSHRAVGPTPRRICHGRRCCCFVMKAQVMESMEHAMKRGALKDAGVSAEQVNYVNAHATSTPAGDLAEELEVEVTIDTVPYVKKQHQVNVAISNSFGFGGHNSVVAMASSSTSPKKRIVISGMGLVSVFGSDIDVYYNKLLAGESGITLIDRFDTSDFSVKIAAQIRGFSSEGYIDGKNDRRLDDCWKYCLVAGKRALDDANLGKQVIDATRMGVMVGSGMGNQMGFSDGMEALLDKGNKKISPFFIPRSVSNMGSALLAIDTGRLGRSQHLVPLQTTALTLPQTTSDEVTRTSWWPVGPTLQSYRSDSVDS</sequence>
<dbReference type="PANTHER" id="PTHR11712">
    <property type="entry name" value="POLYKETIDE SYNTHASE-RELATED"/>
    <property type="match status" value="1"/>
</dbReference>
<gene>
    <name evidence="7" type="ORF">SASPL_143303</name>
</gene>
<evidence type="ECO:0000256" key="4">
    <source>
        <dbReference type="RuleBase" id="RU003694"/>
    </source>
</evidence>
<feature type="domain" description="Beta-ketoacyl synthase C-terminal" evidence="6">
    <location>
        <begin position="90"/>
        <end position="130"/>
    </location>
</feature>
<dbReference type="SUPFAM" id="SSF53901">
    <property type="entry name" value="Thiolase-like"/>
    <property type="match status" value="2"/>
</dbReference>
<dbReference type="GO" id="GO:0005739">
    <property type="term" value="C:mitochondrion"/>
    <property type="evidence" value="ECO:0007669"/>
    <property type="project" value="TreeGrafter"/>
</dbReference>
<proteinExistence type="inferred from homology"/>
<evidence type="ECO:0000256" key="3">
    <source>
        <dbReference type="ARBA" id="ARBA00022679"/>
    </source>
</evidence>
<dbReference type="InterPro" id="IPR000794">
    <property type="entry name" value="Beta-ketoacyl_synthase"/>
</dbReference>
<evidence type="ECO:0000256" key="1">
    <source>
        <dbReference type="ARBA" id="ARBA00008467"/>
    </source>
</evidence>
<dbReference type="InterPro" id="IPR014031">
    <property type="entry name" value="Ketoacyl_synth_C"/>
</dbReference>
<keyword evidence="3 4" id="KW-0808">Transferase</keyword>
<dbReference type="Proteomes" id="UP000298416">
    <property type="component" value="Unassembled WGS sequence"/>
</dbReference>